<keyword evidence="3" id="KW-0378">Hydrolase</keyword>
<dbReference type="AlphaFoldDB" id="A0A0K0FZ65"/>
<dbReference type="Proteomes" id="UP000035680">
    <property type="component" value="Unassembled WGS sequence"/>
</dbReference>
<dbReference type="GO" id="GO:0006508">
    <property type="term" value="P:proteolysis"/>
    <property type="evidence" value="ECO:0007669"/>
    <property type="project" value="UniProtKB-KW"/>
</dbReference>
<name>A0A0K0FZ65_STRVS</name>
<dbReference type="Gene3D" id="3.90.1720.30">
    <property type="entry name" value="PPPDE domains"/>
    <property type="match status" value="1"/>
</dbReference>
<organism evidence="5 6">
    <name type="scientific">Strongyloides venezuelensis</name>
    <name type="common">Threadworm</name>
    <dbReference type="NCBI Taxonomy" id="75913"/>
    <lineage>
        <taxon>Eukaryota</taxon>
        <taxon>Metazoa</taxon>
        <taxon>Ecdysozoa</taxon>
        <taxon>Nematoda</taxon>
        <taxon>Chromadorea</taxon>
        <taxon>Rhabditida</taxon>
        <taxon>Tylenchina</taxon>
        <taxon>Panagrolaimomorpha</taxon>
        <taxon>Strongyloidoidea</taxon>
        <taxon>Strongyloididae</taxon>
        <taxon>Strongyloides</taxon>
    </lineage>
</organism>
<dbReference type="SMART" id="SM01179">
    <property type="entry name" value="DUF862"/>
    <property type="match status" value="1"/>
</dbReference>
<dbReference type="PROSITE" id="PS51858">
    <property type="entry name" value="PPPDE"/>
    <property type="match status" value="1"/>
</dbReference>
<evidence type="ECO:0000256" key="2">
    <source>
        <dbReference type="ARBA" id="ARBA00022670"/>
    </source>
</evidence>
<comment type="similarity">
    <text evidence="1">Belongs to the DeSI family.</text>
</comment>
<evidence type="ECO:0000256" key="1">
    <source>
        <dbReference type="ARBA" id="ARBA00008140"/>
    </source>
</evidence>
<evidence type="ECO:0000313" key="5">
    <source>
        <dbReference type="Proteomes" id="UP000035680"/>
    </source>
</evidence>
<dbReference type="PANTHER" id="PTHR12378:SF80">
    <property type="entry name" value="IP06716P-RELATED"/>
    <property type="match status" value="1"/>
</dbReference>
<dbReference type="WBParaSite" id="SVE_1774200.1">
    <property type="protein sequence ID" value="SVE_1774200.1"/>
    <property type="gene ID" value="SVE_1774200"/>
</dbReference>
<sequence>MPEEEVILNIYKLDLQGIWKRAGIYHTGVEVYGREFMFGGHSENKTGITSVRPKQACEYNNIFIFKKCINMGITKYDKRTIYRVIEQLGKQFSGVNYHLLKKNCNNFSDEFCKRIIGKGIPKKYNRIARVINSIPLFYRIFSEQRFTFRNFDVPIENNNRLIIEKNDKIACSSMLKGQSKYDQDVVKKLFRKKSHKLNVSLKFKKITLHKKKRKLLVKLRNNISKNQIFKNQTYNGIINCFKKTINCIENNLY</sequence>
<dbReference type="GO" id="GO:0016579">
    <property type="term" value="P:protein deubiquitination"/>
    <property type="evidence" value="ECO:0007669"/>
    <property type="project" value="TreeGrafter"/>
</dbReference>
<dbReference type="PANTHER" id="PTHR12378">
    <property type="entry name" value="DESUMOYLATING ISOPEPTIDASE"/>
    <property type="match status" value="1"/>
</dbReference>
<dbReference type="Pfam" id="PF05903">
    <property type="entry name" value="Peptidase_C97"/>
    <property type="match status" value="1"/>
</dbReference>
<evidence type="ECO:0000256" key="3">
    <source>
        <dbReference type="ARBA" id="ARBA00022801"/>
    </source>
</evidence>
<evidence type="ECO:0000259" key="4">
    <source>
        <dbReference type="PROSITE" id="PS51858"/>
    </source>
</evidence>
<dbReference type="InterPro" id="IPR042266">
    <property type="entry name" value="PPPDE_sf"/>
</dbReference>
<dbReference type="GO" id="GO:0101005">
    <property type="term" value="F:deubiquitinase activity"/>
    <property type="evidence" value="ECO:0007669"/>
    <property type="project" value="TreeGrafter"/>
</dbReference>
<reference evidence="5" key="1">
    <citation type="submission" date="2014-07" db="EMBL/GenBank/DDBJ databases">
        <authorList>
            <person name="Martin A.A"/>
            <person name="De Silva N."/>
        </authorList>
    </citation>
    <scope>NUCLEOTIDE SEQUENCE</scope>
</reference>
<dbReference type="InterPro" id="IPR008580">
    <property type="entry name" value="PPPDE_dom"/>
</dbReference>
<protein>
    <submittedName>
        <fullName evidence="6">Desumoylating isopeptidase 2 (inferred by orthology to a human protein)</fullName>
    </submittedName>
</protein>
<reference evidence="6" key="2">
    <citation type="submission" date="2015-08" db="UniProtKB">
        <authorList>
            <consortium name="WormBaseParasite"/>
        </authorList>
    </citation>
    <scope>IDENTIFICATION</scope>
</reference>
<accession>A0A0K0FZ65</accession>
<dbReference type="STRING" id="75913.A0A0K0FZ65"/>
<proteinExistence type="inferred from homology"/>
<keyword evidence="2" id="KW-0645">Protease</keyword>
<evidence type="ECO:0000313" key="6">
    <source>
        <dbReference type="WBParaSite" id="SVE_1774200.1"/>
    </source>
</evidence>
<keyword evidence="5" id="KW-1185">Reference proteome</keyword>
<feature type="domain" description="PPPDE" evidence="4">
    <location>
        <begin position="4"/>
        <end position="133"/>
    </location>
</feature>